<protein>
    <submittedName>
        <fullName evidence="1">Uncharacterized protein</fullName>
    </submittedName>
</protein>
<sequence length="109" mass="11537">MWSMTGGATQHMQFAHALPVGMVFEAQGSVAQPETSFGVQVTEAVLPVTHDVVMSESGQAIIRAGRGHLGGTPTDEGQARAMILQRRRSEAPAFDAFDAVIQTVAKSVD</sequence>
<evidence type="ECO:0000313" key="2">
    <source>
        <dbReference type="Proteomes" id="UP000198211"/>
    </source>
</evidence>
<keyword evidence="2" id="KW-1185">Reference proteome</keyword>
<proteinExistence type="predicted"/>
<comment type="caution">
    <text evidence="1">The sequence shown here is derived from an EMBL/GenBank/DDBJ whole genome shotgun (WGS) entry which is preliminary data.</text>
</comment>
<dbReference type="OrthoDB" id="146092at2759"/>
<accession>A0A225WXZ6</accession>
<dbReference type="AlphaFoldDB" id="A0A225WXZ6"/>
<reference evidence="2" key="1">
    <citation type="submission" date="2017-03" db="EMBL/GenBank/DDBJ databases">
        <title>Phytopthora megakarya and P. palmivora, two closely related causual agents of cacao black pod achieved similar genome size and gene model numbers by different mechanisms.</title>
        <authorList>
            <person name="Ali S."/>
            <person name="Shao J."/>
            <person name="Larry D.J."/>
            <person name="Kronmiller B."/>
            <person name="Shen D."/>
            <person name="Strem M.D."/>
            <person name="Melnick R.L."/>
            <person name="Guiltinan M.J."/>
            <person name="Tyler B.M."/>
            <person name="Meinhardt L.W."/>
            <person name="Bailey B.A."/>
        </authorList>
    </citation>
    <scope>NUCLEOTIDE SEQUENCE [LARGE SCALE GENOMIC DNA]</scope>
    <source>
        <strain evidence="2">zdho120</strain>
    </source>
</reference>
<organism evidence="1 2">
    <name type="scientific">Phytophthora megakarya</name>
    <dbReference type="NCBI Taxonomy" id="4795"/>
    <lineage>
        <taxon>Eukaryota</taxon>
        <taxon>Sar</taxon>
        <taxon>Stramenopiles</taxon>
        <taxon>Oomycota</taxon>
        <taxon>Peronosporomycetes</taxon>
        <taxon>Peronosporales</taxon>
        <taxon>Peronosporaceae</taxon>
        <taxon>Phytophthora</taxon>
    </lineage>
</organism>
<gene>
    <name evidence="1" type="ORF">PHMEG_0002757</name>
</gene>
<dbReference type="Proteomes" id="UP000198211">
    <property type="component" value="Unassembled WGS sequence"/>
</dbReference>
<evidence type="ECO:0000313" key="1">
    <source>
        <dbReference type="EMBL" id="OWZ22531.1"/>
    </source>
</evidence>
<name>A0A225WXZ6_9STRA</name>
<dbReference type="EMBL" id="NBNE01000129">
    <property type="protein sequence ID" value="OWZ22531.1"/>
    <property type="molecule type" value="Genomic_DNA"/>
</dbReference>